<organism evidence="1 2">
    <name type="scientific">Genlisea aurea</name>
    <dbReference type="NCBI Taxonomy" id="192259"/>
    <lineage>
        <taxon>Eukaryota</taxon>
        <taxon>Viridiplantae</taxon>
        <taxon>Streptophyta</taxon>
        <taxon>Embryophyta</taxon>
        <taxon>Tracheophyta</taxon>
        <taxon>Spermatophyta</taxon>
        <taxon>Magnoliopsida</taxon>
        <taxon>eudicotyledons</taxon>
        <taxon>Gunneridae</taxon>
        <taxon>Pentapetalae</taxon>
        <taxon>asterids</taxon>
        <taxon>lamiids</taxon>
        <taxon>Lamiales</taxon>
        <taxon>Lentibulariaceae</taxon>
        <taxon>Genlisea</taxon>
    </lineage>
</organism>
<sequence length="90" mass="10175">MCALNPRIFRLHLTDFYPSITKLICCDQMDVRSALADLFAVQFTTLMDIRSDLADLLALCSSRRSGYEMDLTSALADLFAVQFATQLPHR</sequence>
<proteinExistence type="predicted"/>
<evidence type="ECO:0000313" key="1">
    <source>
        <dbReference type="EMBL" id="EPS63136.1"/>
    </source>
</evidence>
<dbReference type="OrthoDB" id="973287at2759"/>
<dbReference type="AlphaFoldDB" id="S8CF29"/>
<comment type="caution">
    <text evidence="1">The sequence shown here is derived from an EMBL/GenBank/DDBJ whole genome shotgun (WGS) entry which is preliminary data.</text>
</comment>
<gene>
    <name evidence="1" type="ORF">M569_11651</name>
</gene>
<dbReference type="EMBL" id="AUSU01005674">
    <property type="protein sequence ID" value="EPS63136.1"/>
    <property type="molecule type" value="Genomic_DNA"/>
</dbReference>
<protein>
    <submittedName>
        <fullName evidence="1">Uncharacterized protein</fullName>
    </submittedName>
</protein>
<reference evidence="1 2" key="1">
    <citation type="journal article" date="2013" name="BMC Genomics">
        <title>The miniature genome of a carnivorous plant Genlisea aurea contains a low number of genes and short non-coding sequences.</title>
        <authorList>
            <person name="Leushkin E.V."/>
            <person name="Sutormin R.A."/>
            <person name="Nabieva E.R."/>
            <person name="Penin A.A."/>
            <person name="Kondrashov A.S."/>
            <person name="Logacheva M.D."/>
        </authorList>
    </citation>
    <scope>NUCLEOTIDE SEQUENCE [LARGE SCALE GENOMIC DNA]</scope>
</reference>
<keyword evidence="2" id="KW-1185">Reference proteome</keyword>
<evidence type="ECO:0000313" key="2">
    <source>
        <dbReference type="Proteomes" id="UP000015453"/>
    </source>
</evidence>
<accession>S8CF29</accession>
<name>S8CF29_9LAMI</name>
<dbReference type="Proteomes" id="UP000015453">
    <property type="component" value="Unassembled WGS sequence"/>
</dbReference>